<dbReference type="EMBL" id="AGWK01000018">
    <property type="protein sequence ID" value="EHO72851.1"/>
    <property type="molecule type" value="Genomic_DNA"/>
</dbReference>
<organism evidence="1 2">
    <name type="scientific">Prevotella micans F0438</name>
    <dbReference type="NCBI Taxonomy" id="883158"/>
    <lineage>
        <taxon>Bacteria</taxon>
        <taxon>Pseudomonadati</taxon>
        <taxon>Bacteroidota</taxon>
        <taxon>Bacteroidia</taxon>
        <taxon>Bacteroidales</taxon>
        <taxon>Prevotellaceae</taxon>
        <taxon>Prevotella</taxon>
    </lineage>
</organism>
<dbReference type="STRING" id="883158.HMPREF9140_00611"/>
<dbReference type="InterPro" id="IPR021272">
    <property type="entry name" value="DUF2851"/>
</dbReference>
<dbReference type="RefSeq" id="WP_006951664.1">
    <property type="nucleotide sequence ID" value="NZ_JH594521.1"/>
</dbReference>
<keyword evidence="2" id="KW-1185">Reference proteome</keyword>
<dbReference type="Pfam" id="PF11013">
    <property type="entry name" value="DUF2851"/>
    <property type="match status" value="1"/>
</dbReference>
<protein>
    <recommendedName>
        <fullName evidence="3">DUF2851 domain-containing protein</fullName>
    </recommendedName>
</protein>
<reference evidence="1 2" key="1">
    <citation type="submission" date="2011-12" db="EMBL/GenBank/DDBJ databases">
        <title>The Genome Sequence of Prevotella micans F0438.</title>
        <authorList>
            <consortium name="The Broad Institute Genome Sequencing Platform"/>
            <person name="Earl A."/>
            <person name="Ward D."/>
            <person name="Feldgarden M."/>
            <person name="Gevers D."/>
            <person name="Izard J."/>
            <person name="Baranova O.V."/>
            <person name="Blanton J.M."/>
            <person name="Wade W.G."/>
            <person name="Dewhirst F.E."/>
            <person name="Young S.K."/>
            <person name="Zeng Q."/>
            <person name="Gargeya S."/>
            <person name="Fitzgerald M."/>
            <person name="Haas B."/>
            <person name="Abouelleil A."/>
            <person name="Alvarado L."/>
            <person name="Arachchi H.M."/>
            <person name="Berlin A."/>
            <person name="Chapman S.B."/>
            <person name="Gearin G."/>
            <person name="Goldberg J."/>
            <person name="Griggs A."/>
            <person name="Gujja S."/>
            <person name="Hansen M."/>
            <person name="Heiman D."/>
            <person name="Howarth C."/>
            <person name="Larimer J."/>
            <person name="Lui A."/>
            <person name="MacDonald P.J.P."/>
            <person name="McCowen C."/>
            <person name="Montmayeur A."/>
            <person name="Murphy C."/>
            <person name="Neiman D."/>
            <person name="Pearson M."/>
            <person name="Priest M."/>
            <person name="Roberts A."/>
            <person name="Saif S."/>
            <person name="Shea T."/>
            <person name="Sisk P."/>
            <person name="Stolte C."/>
            <person name="Sykes S."/>
            <person name="Wortman J."/>
            <person name="Nusbaum C."/>
            <person name="Birren B."/>
        </authorList>
    </citation>
    <scope>NUCLEOTIDE SEQUENCE [LARGE SCALE GENOMIC DNA]</scope>
    <source>
        <strain evidence="1 2">F0438</strain>
    </source>
</reference>
<gene>
    <name evidence="1" type="ORF">HMPREF9140_00611</name>
</gene>
<sequence>MEKFIHYVWKHRLFPLNELKTTNGELVEVIDVGLYNRNNGPDFFNAKIKIGGTLWVGNVEIHERSSDWFRHNHHTDACYNNVILHVASEIDTDIQTALGNQLPQLKLEVPEYVRRNYEELITNDEYPPCHKIISTLPEIMMHSWLNALQIERLEQRTQTIERRLEVCNGDWESVYFITLARNFGFGINGDAFEEWGKRISLNNLAYHRDNLVQIEAIFMGQAGLLDIGAVHERNRAATLEDEYFMLLQSEYCNFSHRLNLSPMDASHWHFLRLRPQNFPHIRISQLAYLYAKGGTGLQTLIECKTIDEVIELLDTRVTTYWQTHYSFGAPSRTNIKQLSLTSRRLMIVNTVAPMFFAYGRFNGNDKLAERAMDFLDSIGAEDNRIVRMWRELGINIRSAADSQALIQLKNEYCDRKDCLRCRIGYKYLASPK</sequence>
<dbReference type="HOGENOM" id="CLU_044582_0_0_10"/>
<comment type="caution">
    <text evidence="1">The sequence shown here is derived from an EMBL/GenBank/DDBJ whole genome shotgun (WGS) entry which is preliminary data.</text>
</comment>
<accession>H1Q123</accession>
<proteinExistence type="predicted"/>
<dbReference type="AlphaFoldDB" id="H1Q123"/>
<evidence type="ECO:0000313" key="2">
    <source>
        <dbReference type="Proteomes" id="UP000016023"/>
    </source>
</evidence>
<dbReference type="eggNOG" id="ENOG502Z7XW">
    <property type="taxonomic scope" value="Bacteria"/>
</dbReference>
<dbReference type="PATRIC" id="fig|883158.3.peg.624"/>
<name>H1Q123_9BACT</name>
<dbReference type="Proteomes" id="UP000016023">
    <property type="component" value="Unassembled WGS sequence"/>
</dbReference>
<evidence type="ECO:0008006" key="3">
    <source>
        <dbReference type="Google" id="ProtNLM"/>
    </source>
</evidence>
<evidence type="ECO:0000313" key="1">
    <source>
        <dbReference type="EMBL" id="EHO72851.1"/>
    </source>
</evidence>